<dbReference type="VEuPathDB" id="AmoebaDB:EHI7A_099860"/>
<keyword evidence="4" id="KW-0904">Protein phosphatase</keyword>
<comment type="caution">
    <text evidence="8">The sequence shown here is derived from an EMBL/GenBank/DDBJ whole genome shotgun (WGS) entry which is preliminary data.</text>
</comment>
<comment type="similarity">
    <text evidence="1">Belongs to the protein-tyrosine phosphatase family. Non-receptor class dual specificity subfamily.</text>
</comment>
<dbReference type="PANTHER" id="PTHR10159:SF519">
    <property type="entry name" value="DUAL SPECIFICITY PROTEIN PHOSPHATASE MPK3"/>
    <property type="match status" value="1"/>
</dbReference>
<dbReference type="GO" id="GO:0043409">
    <property type="term" value="P:negative regulation of MAPK cascade"/>
    <property type="evidence" value="ECO:0007669"/>
    <property type="project" value="TreeGrafter"/>
</dbReference>
<keyword evidence="3" id="KW-0378">Hydrolase</keyword>
<dbReference type="InterPro" id="IPR000387">
    <property type="entry name" value="Tyr_Pase_dom"/>
</dbReference>
<evidence type="ECO:0000256" key="3">
    <source>
        <dbReference type="ARBA" id="ARBA00022801"/>
    </source>
</evidence>
<dbReference type="SMART" id="SM00195">
    <property type="entry name" value="DSPc"/>
    <property type="match status" value="1"/>
</dbReference>
<dbReference type="VEuPathDB" id="AmoebaDB:KM1_179760"/>
<dbReference type="VEuPathDB" id="AmoebaDB:EHI5A_146230"/>
<dbReference type="GO" id="GO:0017017">
    <property type="term" value="F:MAP kinase tyrosine/serine/threonine phosphatase activity"/>
    <property type="evidence" value="ECO:0007669"/>
    <property type="project" value="TreeGrafter"/>
</dbReference>
<dbReference type="GO" id="GO:0033550">
    <property type="term" value="F:MAP kinase tyrosine phosphatase activity"/>
    <property type="evidence" value="ECO:0007669"/>
    <property type="project" value="TreeGrafter"/>
</dbReference>
<comment type="catalytic activity">
    <reaction evidence="5">
        <text>O-phospho-L-seryl-[protein] + H2O = L-seryl-[protein] + phosphate</text>
        <dbReference type="Rhea" id="RHEA:20629"/>
        <dbReference type="Rhea" id="RHEA-COMP:9863"/>
        <dbReference type="Rhea" id="RHEA-COMP:11604"/>
        <dbReference type="ChEBI" id="CHEBI:15377"/>
        <dbReference type="ChEBI" id="CHEBI:29999"/>
        <dbReference type="ChEBI" id="CHEBI:43474"/>
        <dbReference type="ChEBI" id="CHEBI:83421"/>
        <dbReference type="EC" id="3.1.3.16"/>
    </reaction>
</comment>
<dbReference type="PROSITE" id="PS50056">
    <property type="entry name" value="TYR_PHOSPHATASE_2"/>
    <property type="match status" value="1"/>
</dbReference>
<evidence type="ECO:0000256" key="4">
    <source>
        <dbReference type="ARBA" id="ARBA00022912"/>
    </source>
</evidence>
<dbReference type="VEuPathDB" id="AmoebaDB:EHI_175490"/>
<gene>
    <name evidence="8" type="ORF">CL6EHI_175490</name>
</gene>
<reference evidence="8 9" key="1">
    <citation type="submission" date="2016-05" db="EMBL/GenBank/DDBJ databases">
        <title>First whole genome sequencing of Entamoeba histolytica HM1:IMSS-clone-6.</title>
        <authorList>
            <person name="Mukherjee Avik.K."/>
            <person name="Izumyama S."/>
            <person name="Nakada-Tsukui K."/>
            <person name="Nozaki T."/>
        </authorList>
    </citation>
    <scope>NUCLEOTIDE SEQUENCE [LARGE SCALE GENOMIC DNA]</scope>
    <source>
        <strain evidence="8 9">HM1:IMSS clone 6</strain>
    </source>
</reference>
<dbReference type="Proteomes" id="UP000078387">
    <property type="component" value="Unassembled WGS sequence"/>
</dbReference>
<dbReference type="InterPro" id="IPR029021">
    <property type="entry name" value="Prot-tyrosine_phosphatase-like"/>
</dbReference>
<dbReference type="PROSITE" id="PS50054">
    <property type="entry name" value="TYR_PHOSPHATASE_DUAL"/>
    <property type="match status" value="1"/>
</dbReference>
<sequence length="216" mass="25031">MGNKPSRPSRNEIQKEVQKVSEILPNLFLTSRITAMKPSIYREYGISAVLSLTTNNINYPDGVISKHLHIQDSFFFLLQKSLEESIEFIEEMMKEGRKVLVHCEVGMSRSASAVIAFLMKRNDWCIRDAYLYTKERREIVCPNPGFIIQLYEFQLKLGIKDSKSNRLFVRDLLDRTNSLYREIPTYALWNAFVSSGFSYEKAIKDQPRMAVVNMNA</sequence>
<dbReference type="GO" id="GO:0005737">
    <property type="term" value="C:cytoplasm"/>
    <property type="evidence" value="ECO:0007669"/>
    <property type="project" value="TreeGrafter"/>
</dbReference>
<evidence type="ECO:0000256" key="2">
    <source>
        <dbReference type="ARBA" id="ARBA00013064"/>
    </source>
</evidence>
<dbReference type="Gene3D" id="3.90.190.10">
    <property type="entry name" value="Protein tyrosine phosphatase superfamily"/>
    <property type="match status" value="1"/>
</dbReference>
<evidence type="ECO:0000256" key="5">
    <source>
        <dbReference type="ARBA" id="ARBA00047761"/>
    </source>
</evidence>
<evidence type="ECO:0000259" key="6">
    <source>
        <dbReference type="PROSITE" id="PS50054"/>
    </source>
</evidence>
<dbReference type="InterPro" id="IPR020422">
    <property type="entry name" value="TYR_PHOSPHATASE_DUAL_dom"/>
</dbReference>
<protein>
    <recommendedName>
        <fullName evidence="2">protein-tyrosine-phosphatase</fullName>
        <ecNumber evidence="2">3.1.3.48</ecNumber>
    </recommendedName>
</protein>
<dbReference type="SUPFAM" id="SSF52799">
    <property type="entry name" value="(Phosphotyrosine protein) phosphatases II"/>
    <property type="match status" value="1"/>
</dbReference>
<feature type="domain" description="Tyrosine specific protein phosphatases" evidence="7">
    <location>
        <begin position="80"/>
        <end position="137"/>
    </location>
</feature>
<dbReference type="Pfam" id="PF00782">
    <property type="entry name" value="DSPc"/>
    <property type="match status" value="1"/>
</dbReference>
<accession>A0A5K1ULT5</accession>
<dbReference type="EMBL" id="BDEQ01000001">
    <property type="protein sequence ID" value="GAT95799.1"/>
    <property type="molecule type" value="Genomic_DNA"/>
</dbReference>
<dbReference type="OMA" id="CMRGRSR"/>
<proteinExistence type="inferred from homology"/>
<name>A0A5K1ULT5_ENTHI</name>
<dbReference type="GO" id="GO:0004722">
    <property type="term" value="F:protein serine/threonine phosphatase activity"/>
    <property type="evidence" value="ECO:0007669"/>
    <property type="project" value="UniProtKB-EC"/>
</dbReference>
<dbReference type="CDD" id="cd14498">
    <property type="entry name" value="DSP"/>
    <property type="match status" value="1"/>
</dbReference>
<evidence type="ECO:0000313" key="9">
    <source>
        <dbReference type="Proteomes" id="UP000078387"/>
    </source>
</evidence>
<dbReference type="GO" id="GO:0008330">
    <property type="term" value="F:protein tyrosine/threonine phosphatase activity"/>
    <property type="evidence" value="ECO:0007669"/>
    <property type="project" value="TreeGrafter"/>
</dbReference>
<organism evidence="8 9">
    <name type="scientific">Entamoeba histolytica</name>
    <dbReference type="NCBI Taxonomy" id="5759"/>
    <lineage>
        <taxon>Eukaryota</taxon>
        <taxon>Amoebozoa</taxon>
        <taxon>Evosea</taxon>
        <taxon>Archamoebae</taxon>
        <taxon>Mastigamoebida</taxon>
        <taxon>Entamoebidae</taxon>
        <taxon>Entamoeba</taxon>
    </lineage>
</organism>
<dbReference type="AlphaFoldDB" id="A0A5K1ULT5"/>
<dbReference type="InterPro" id="IPR000340">
    <property type="entry name" value="Dual-sp_phosphatase_cat-dom"/>
</dbReference>
<evidence type="ECO:0000259" key="7">
    <source>
        <dbReference type="PROSITE" id="PS50056"/>
    </source>
</evidence>
<dbReference type="InterPro" id="IPR016130">
    <property type="entry name" value="Tyr_Pase_AS"/>
</dbReference>
<dbReference type="PANTHER" id="PTHR10159">
    <property type="entry name" value="DUAL SPECIFICITY PROTEIN PHOSPHATASE"/>
    <property type="match status" value="1"/>
</dbReference>
<dbReference type="VEuPathDB" id="AmoebaDB:EHI8A_109120"/>
<evidence type="ECO:0000313" key="8">
    <source>
        <dbReference type="EMBL" id="GAT95799.1"/>
    </source>
</evidence>
<evidence type="ECO:0000256" key="1">
    <source>
        <dbReference type="ARBA" id="ARBA00008601"/>
    </source>
</evidence>
<dbReference type="EC" id="3.1.3.48" evidence="2"/>
<feature type="domain" description="Tyrosine-protein phosphatase" evidence="6">
    <location>
        <begin position="19"/>
        <end position="159"/>
    </location>
</feature>
<dbReference type="FunFam" id="3.90.190.10:FF:000176">
    <property type="entry name" value="Dual specificity protein phosphatase, putative"/>
    <property type="match status" value="1"/>
</dbReference>
<dbReference type="PROSITE" id="PS00383">
    <property type="entry name" value="TYR_PHOSPHATASE_1"/>
    <property type="match status" value="1"/>
</dbReference>